<name>A0A1T4VSE2_9BACT</name>
<dbReference type="Proteomes" id="UP000189733">
    <property type="component" value="Unassembled WGS sequence"/>
</dbReference>
<reference evidence="1 2" key="1">
    <citation type="submission" date="2017-02" db="EMBL/GenBank/DDBJ databases">
        <authorList>
            <person name="Peterson S.W."/>
        </authorList>
    </citation>
    <scope>NUCLEOTIDE SEQUENCE [LARGE SCALE GENOMIC DNA]</scope>
    <source>
        <strain evidence="1 2">DSM 18034</strain>
    </source>
</reference>
<organism evidence="1 2">
    <name type="scientific">Desulfobaculum bizertense DSM 18034</name>
    <dbReference type="NCBI Taxonomy" id="1121442"/>
    <lineage>
        <taxon>Bacteria</taxon>
        <taxon>Pseudomonadati</taxon>
        <taxon>Thermodesulfobacteriota</taxon>
        <taxon>Desulfovibrionia</taxon>
        <taxon>Desulfovibrionales</taxon>
        <taxon>Desulfovibrionaceae</taxon>
        <taxon>Desulfobaculum</taxon>
    </lineage>
</organism>
<sequence>MKFEELLQRCESELNNYAPQILKNPQSLNELEQIFTATEQHWQNYLTRLNRLSPAGVQYLLLTEAPPSQDMSTVRSPEFPRYVFNAASKNNRLLGNLCRMFVWEPPKSGKEKLDLVASHGVLVMDALPFALPYKTRNNAAYRKLVAKCFELYLAPRVENAETTWSNTLKIGIGYKSLGEALIAEKATLQFSTLKKTQLTRKHLAYCSTLPCPAALRETFGIPKPE</sequence>
<evidence type="ECO:0000313" key="2">
    <source>
        <dbReference type="Proteomes" id="UP000189733"/>
    </source>
</evidence>
<dbReference type="AlphaFoldDB" id="A0A1T4VSE2"/>
<proteinExistence type="predicted"/>
<gene>
    <name evidence="1" type="ORF">SAMN02745702_00910</name>
</gene>
<accession>A0A1T4VSE2</accession>
<keyword evidence="2" id="KW-1185">Reference proteome</keyword>
<dbReference type="RefSeq" id="WP_078684213.1">
    <property type="nucleotide sequence ID" value="NZ_FUYA01000002.1"/>
</dbReference>
<evidence type="ECO:0000313" key="1">
    <source>
        <dbReference type="EMBL" id="SKA67890.1"/>
    </source>
</evidence>
<protein>
    <submittedName>
        <fullName evidence="1">Uncharacterized protein</fullName>
    </submittedName>
</protein>
<dbReference type="EMBL" id="FUYA01000002">
    <property type="protein sequence ID" value="SKA67890.1"/>
    <property type="molecule type" value="Genomic_DNA"/>
</dbReference>